<proteinExistence type="predicted"/>
<evidence type="ECO:0000313" key="1">
    <source>
        <dbReference type="EMBL" id="RNL46946.1"/>
    </source>
</evidence>
<dbReference type="RefSeq" id="WP_123191774.1">
    <property type="nucleotide sequence ID" value="NZ_QICD01000005.1"/>
</dbReference>
<comment type="caution">
    <text evidence="1">The sequence shown here is derived from an EMBL/GenBank/DDBJ whole genome shotgun (WGS) entry which is preliminary data.</text>
</comment>
<protein>
    <submittedName>
        <fullName evidence="1">Uncharacterized protein</fullName>
    </submittedName>
</protein>
<sequence length="159" mass="15997">MKKVLGVFLGLIALLIAGSVALLMTPSSNGGSTSDPISSLVSDVKNNAANAAIDASGIKSNVQDALAANSEAIANATGLSTAQVEEAVASLNIDSWKASSLPAEASPTGSFSGTYGGVEASVTTYDNPGYVTVEAHGQRITLTVPESAQQYLPLLGSLQ</sequence>
<organism evidence="1 2">
    <name type="scientific">Paraeggerthella hongkongensis</name>
    <dbReference type="NCBI Taxonomy" id="230658"/>
    <lineage>
        <taxon>Bacteria</taxon>
        <taxon>Bacillati</taxon>
        <taxon>Actinomycetota</taxon>
        <taxon>Coriobacteriia</taxon>
        <taxon>Eggerthellales</taxon>
        <taxon>Eggerthellaceae</taxon>
        <taxon>Paraeggerthella</taxon>
    </lineage>
</organism>
<keyword evidence="2" id="KW-1185">Reference proteome</keyword>
<dbReference type="OrthoDB" id="3176775at2"/>
<name>A0A3N0BGD8_9ACTN</name>
<gene>
    <name evidence="1" type="ORF">DMP08_04520</name>
</gene>
<dbReference type="EMBL" id="QICD01000005">
    <property type="protein sequence ID" value="RNL46946.1"/>
    <property type="molecule type" value="Genomic_DNA"/>
</dbReference>
<dbReference type="Proteomes" id="UP000278632">
    <property type="component" value="Unassembled WGS sequence"/>
</dbReference>
<evidence type="ECO:0000313" key="2">
    <source>
        <dbReference type="Proteomes" id="UP000278632"/>
    </source>
</evidence>
<reference evidence="2" key="1">
    <citation type="submission" date="2018-05" db="EMBL/GenBank/DDBJ databases">
        <title>Genome Sequencing of selected type strains of the family Eggerthellaceae.</title>
        <authorList>
            <person name="Danylec N."/>
            <person name="Stoll D.A."/>
            <person name="Doetsch A."/>
            <person name="Huch M."/>
        </authorList>
    </citation>
    <scope>NUCLEOTIDE SEQUENCE [LARGE SCALE GENOMIC DNA]</scope>
    <source>
        <strain evidence="2">DSM 16106</strain>
    </source>
</reference>
<accession>A0A3N0BGD8</accession>
<dbReference type="AlphaFoldDB" id="A0A3N0BGD8"/>